<proteinExistence type="predicted"/>
<organism evidence="1 2">
    <name type="scientific">Peronosclerospora sorghi</name>
    <dbReference type="NCBI Taxonomy" id="230839"/>
    <lineage>
        <taxon>Eukaryota</taxon>
        <taxon>Sar</taxon>
        <taxon>Stramenopiles</taxon>
        <taxon>Oomycota</taxon>
        <taxon>Peronosporomycetes</taxon>
        <taxon>Peronosporales</taxon>
        <taxon>Peronosporaceae</taxon>
        <taxon>Peronosclerospora</taxon>
    </lineage>
</organism>
<evidence type="ECO:0000313" key="2">
    <source>
        <dbReference type="Proteomes" id="UP001163321"/>
    </source>
</evidence>
<comment type="caution">
    <text evidence="1">The sequence shown here is derived from an EMBL/GenBank/DDBJ whole genome shotgun (WGS) entry which is preliminary data.</text>
</comment>
<dbReference type="EMBL" id="CM047582">
    <property type="protein sequence ID" value="KAI9915367.1"/>
    <property type="molecule type" value="Genomic_DNA"/>
</dbReference>
<protein>
    <submittedName>
        <fullName evidence="1">Uncharacterized protein</fullName>
    </submittedName>
</protein>
<dbReference type="Proteomes" id="UP001163321">
    <property type="component" value="Chromosome 3"/>
</dbReference>
<evidence type="ECO:0000313" key="1">
    <source>
        <dbReference type="EMBL" id="KAI9915367.1"/>
    </source>
</evidence>
<reference evidence="1 2" key="1">
    <citation type="journal article" date="2022" name="bioRxiv">
        <title>The genome of the oomycete Peronosclerospora sorghi, a cosmopolitan pathogen of maize and sorghum, is inflated with dispersed pseudogenes.</title>
        <authorList>
            <person name="Fletcher K."/>
            <person name="Martin F."/>
            <person name="Isakeit T."/>
            <person name="Cavanaugh K."/>
            <person name="Magill C."/>
            <person name="Michelmore R."/>
        </authorList>
    </citation>
    <scope>NUCLEOTIDE SEQUENCE [LARGE SCALE GENOMIC DNA]</scope>
    <source>
        <strain evidence="1">P6</strain>
    </source>
</reference>
<gene>
    <name evidence="1" type="ORF">PsorP6_008544</name>
</gene>
<accession>A0ACC0W9E7</accession>
<keyword evidence="2" id="KW-1185">Reference proteome</keyword>
<sequence length="291" mass="32346">MTDAMSASPGRFDALLTQLAKQHGSVESLLDSFFNFLYRKTDFYVISSDPMKHKMGFLPGEAQEKVLTAFQKHPMKNLDGNKTNSDRKGKLKATTIDQASSVTRPLKVPIAIAEVPKLTAEGKQVPVGNGGVAANYSWTQTLEDISIQMVLKNHTQAKDLECRIESTRLSVTMKSGLTKLLLSGEFPEKIRADESIWSLESNYVLHISLEKTKPTWWACALKGDPAIDTCQVDSRRDIHEYDEGTQGAIRKAVYDQHHQQLSGGNMPLTSEEQMLQEAMDLPGSLFLSSQQ</sequence>
<name>A0ACC0W9E7_9STRA</name>